<organism evidence="2">
    <name type="scientific">Albugo laibachii Nc14</name>
    <dbReference type="NCBI Taxonomy" id="890382"/>
    <lineage>
        <taxon>Eukaryota</taxon>
        <taxon>Sar</taxon>
        <taxon>Stramenopiles</taxon>
        <taxon>Oomycota</taxon>
        <taxon>Peronosporomycetes</taxon>
        <taxon>Albuginales</taxon>
        <taxon>Albuginaceae</taxon>
        <taxon>Albugo</taxon>
    </lineage>
</organism>
<reference evidence="2" key="2">
    <citation type="submission" date="2011-02" db="EMBL/GenBank/DDBJ databases">
        <authorList>
            <person name="MacLean D."/>
        </authorList>
    </citation>
    <scope>NUCLEOTIDE SEQUENCE</scope>
</reference>
<feature type="compositionally biased region" description="Basic and acidic residues" evidence="1">
    <location>
        <begin position="53"/>
        <end position="79"/>
    </location>
</feature>
<dbReference type="AlphaFoldDB" id="F0WLP1"/>
<name>F0WLP1_9STRA</name>
<gene>
    <name evidence="2" type="primary">AlNc14C147G7429</name>
    <name evidence="2" type="ORF">ALNC14_083500</name>
</gene>
<feature type="compositionally biased region" description="Basic residues" evidence="1">
    <location>
        <begin position="122"/>
        <end position="137"/>
    </location>
</feature>
<dbReference type="HOGENOM" id="CLU_102395_0_0_1"/>
<evidence type="ECO:0000256" key="1">
    <source>
        <dbReference type="SAM" id="MobiDB-lite"/>
    </source>
</evidence>
<feature type="region of interest" description="Disordered" evidence="1">
    <location>
        <begin position="53"/>
        <end position="163"/>
    </location>
</feature>
<feature type="region of interest" description="Disordered" evidence="1">
    <location>
        <begin position="10"/>
        <end position="30"/>
    </location>
</feature>
<feature type="compositionally biased region" description="Low complexity" evidence="1">
    <location>
        <begin position="110"/>
        <end position="119"/>
    </location>
</feature>
<accession>F0WLP1</accession>
<evidence type="ECO:0000313" key="2">
    <source>
        <dbReference type="EMBL" id="CCA22207.1"/>
    </source>
</evidence>
<sequence>MSQCPQCYTGTCRRHSLQDDGRSSIKANDPRATLNKMYDLMVGSKLQALEKEKAKKVSNAERTSKSYRAKLDVERERALKKAVRSSKRPRDRSQTSGNGLNPQALAAILSSPSSSSSEGSMKRKKRKKSHEPKRTRKSDKSDRKESKRRKKHRKRENENSDQK</sequence>
<protein>
    <submittedName>
        <fullName evidence="2">AlNc14C147G7429 protein</fullName>
    </submittedName>
</protein>
<reference evidence="2" key="1">
    <citation type="journal article" date="2011" name="PLoS Biol.">
        <title>Gene gain and loss during evolution of obligate parasitism in the white rust pathogen of Arabidopsis thaliana.</title>
        <authorList>
            <person name="Kemen E."/>
            <person name="Gardiner A."/>
            <person name="Schultz-Larsen T."/>
            <person name="Kemen A.C."/>
            <person name="Balmuth A.L."/>
            <person name="Robert-Seilaniantz A."/>
            <person name="Bailey K."/>
            <person name="Holub E."/>
            <person name="Studholme D.J."/>
            <person name="Maclean D."/>
            <person name="Jones J.D."/>
        </authorList>
    </citation>
    <scope>NUCLEOTIDE SEQUENCE</scope>
</reference>
<dbReference type="EMBL" id="FR824192">
    <property type="protein sequence ID" value="CCA22207.1"/>
    <property type="molecule type" value="Genomic_DNA"/>
</dbReference>
<proteinExistence type="predicted"/>
<feature type="compositionally biased region" description="Basic residues" evidence="1">
    <location>
        <begin position="80"/>
        <end position="90"/>
    </location>
</feature>